<accession>A0A1F6FTZ1</accession>
<proteinExistence type="predicted"/>
<organism evidence="1 2">
    <name type="scientific">Candidatus Kaiserbacteria bacterium RIFOXYD1_FULL_42_15</name>
    <dbReference type="NCBI Taxonomy" id="1798532"/>
    <lineage>
        <taxon>Bacteria</taxon>
        <taxon>Candidatus Kaiseribacteriota</taxon>
    </lineage>
</organism>
<evidence type="ECO:0000313" key="1">
    <source>
        <dbReference type="EMBL" id="OGG89332.1"/>
    </source>
</evidence>
<comment type="caution">
    <text evidence="1">The sequence shown here is derived from an EMBL/GenBank/DDBJ whole genome shotgun (WGS) entry which is preliminary data.</text>
</comment>
<protein>
    <submittedName>
        <fullName evidence="1">Uncharacterized protein</fullName>
    </submittedName>
</protein>
<reference evidence="1 2" key="1">
    <citation type="journal article" date="2016" name="Nat. Commun.">
        <title>Thousands of microbial genomes shed light on interconnected biogeochemical processes in an aquifer system.</title>
        <authorList>
            <person name="Anantharaman K."/>
            <person name="Brown C.T."/>
            <person name="Hug L.A."/>
            <person name="Sharon I."/>
            <person name="Castelle C.J."/>
            <person name="Probst A.J."/>
            <person name="Thomas B.C."/>
            <person name="Singh A."/>
            <person name="Wilkins M.J."/>
            <person name="Karaoz U."/>
            <person name="Brodie E.L."/>
            <person name="Williams K.H."/>
            <person name="Hubbard S.S."/>
            <person name="Banfield J.F."/>
        </authorList>
    </citation>
    <scope>NUCLEOTIDE SEQUENCE [LARGE SCALE GENOMIC DNA]</scope>
</reference>
<gene>
    <name evidence="1" type="ORF">A2592_02955</name>
</gene>
<dbReference type="EMBL" id="MFMT01000003">
    <property type="protein sequence ID" value="OGG89332.1"/>
    <property type="molecule type" value="Genomic_DNA"/>
</dbReference>
<name>A0A1F6FTZ1_9BACT</name>
<dbReference type="Proteomes" id="UP000179230">
    <property type="component" value="Unassembled WGS sequence"/>
</dbReference>
<evidence type="ECO:0000313" key="2">
    <source>
        <dbReference type="Proteomes" id="UP000179230"/>
    </source>
</evidence>
<dbReference type="AlphaFoldDB" id="A0A1F6FTZ1"/>
<sequence>MVTGDRSLVSVGTSFDFNSQAGILIVLQAIRSSDLVVAKRNELRDLVFLYANGGGDPAMRNMLEERLLANQITPALITISVKKEKDNNQPSTVMYSAGFSGGRPAPIFTPAVITGHGSEATQSDTVSQPQSEVVNEKYDVSIVENSKENLVPPFISPESIKTEVPKINPQTIFNQSASEKNGAEATSVSPVSLDRLSRIRTIKADINDKVGNPVNLINIDNSLGREYMTSLLEAMKLLNGGSENEITKSMQRLEVVYEQVKTLIELNEVKDVPELNSQRKIDIIEPIQPTPVVLQNQQTSRPVIVSRITPITPSLPPTPPTPPTPPVPEITKTIHITPPTIPARQQSAPVMEVKPVLAPKPVPETVVTQSIQPDIQKVPVIPRPAPLLPPVEPITKTSLIGEVTPLVSPVTMSSAPVEENISADKSPADVDQVIPIISTRHGIGVPVADAVPLRTLQDLPSADSLKTSSQGENPLYTDEIDNGLDQLLSEWVLFKRSGLFGTGPKGREHPLFKKIAEIQMPLLLSGRFEGYAPEIKQSITDYMNGWRYEQGIIYEPGETFEQYLRRVIRHIIDWQNKKRAT</sequence>